<dbReference type="Proteomes" id="UP000596004">
    <property type="component" value="Chromosome"/>
</dbReference>
<accession>A0A7T9DK05</accession>
<evidence type="ECO:0000256" key="1">
    <source>
        <dbReference type="SAM" id="MobiDB-lite"/>
    </source>
</evidence>
<reference evidence="2" key="1">
    <citation type="submission" date="2020-11" db="EMBL/GenBank/DDBJ databases">
        <title>Connecting structure to function with the recovery of over 1000 high-quality activated sludge metagenome-assembled genomes encoding full-length rRNA genes using long-read sequencing.</title>
        <authorList>
            <person name="Singleton C.M."/>
            <person name="Petriglieri F."/>
            <person name="Kristensen J.M."/>
            <person name="Kirkegaard R.H."/>
            <person name="Michaelsen T.Y."/>
            <person name="Andersen M.H."/>
            <person name="Karst S.M."/>
            <person name="Dueholm M.S."/>
            <person name="Nielsen P.H."/>
            <person name="Albertsen M."/>
        </authorList>
    </citation>
    <scope>NUCLEOTIDE SEQUENCE</scope>
    <source>
        <strain evidence="2">Fred_18-Q3-R57-64_BAT3C.431</strain>
    </source>
</reference>
<feature type="region of interest" description="Disordered" evidence="1">
    <location>
        <begin position="1"/>
        <end position="25"/>
    </location>
</feature>
<proteinExistence type="predicted"/>
<evidence type="ECO:0000313" key="2">
    <source>
        <dbReference type="EMBL" id="QQR92739.1"/>
    </source>
</evidence>
<organism evidence="2">
    <name type="scientific">Candidatus Iainarchaeum sp</name>
    <dbReference type="NCBI Taxonomy" id="3101447"/>
    <lineage>
        <taxon>Archaea</taxon>
        <taxon>Candidatus Iainarchaeota</taxon>
        <taxon>Candidatus Iainarchaeia</taxon>
        <taxon>Candidatus Iainarchaeales</taxon>
        <taxon>Candidatus Iainarchaeaceae</taxon>
        <taxon>Candidatus Iainarchaeum</taxon>
    </lineage>
</organism>
<dbReference type="EMBL" id="CP064981">
    <property type="protein sequence ID" value="QQR92739.1"/>
    <property type="molecule type" value="Genomic_DNA"/>
</dbReference>
<name>A0A7T9DK05_9ARCH</name>
<protein>
    <submittedName>
        <fullName evidence="2">Uncharacterized protein</fullName>
    </submittedName>
</protein>
<gene>
    <name evidence="2" type="ORF">IPJ89_00655</name>
</gene>
<dbReference type="AlphaFoldDB" id="A0A7T9DK05"/>
<sequence length="157" mass="17482">MPRAAAPKKVSSPRKKAVENEDKGSTLLSRPDATLTLTNFATIYATVTVQAAIEHGKISKVGFAVEKNERLLHYLRALGDMLVGMTPEEVESLSLHAMFQQFAPPHEERLLLEYALSAWQDVVSRLPTQDPLSGALQSIKYYNREFPKGTMLPDLED</sequence>